<evidence type="ECO:0000256" key="1">
    <source>
        <dbReference type="SAM" id="Phobius"/>
    </source>
</evidence>
<keyword evidence="1" id="KW-0812">Transmembrane</keyword>
<evidence type="ECO:0008006" key="4">
    <source>
        <dbReference type="Google" id="ProtNLM"/>
    </source>
</evidence>
<accession>A0ABS2QG33</accession>
<keyword evidence="1" id="KW-1133">Transmembrane helix</keyword>
<keyword evidence="1" id="KW-0472">Membrane</keyword>
<dbReference type="Proteomes" id="UP000823486">
    <property type="component" value="Unassembled WGS sequence"/>
</dbReference>
<protein>
    <recommendedName>
        <fullName evidence="4">ANTAR domain-containing protein</fullName>
    </recommendedName>
</protein>
<proteinExistence type="predicted"/>
<keyword evidence="3" id="KW-1185">Reference proteome</keyword>
<feature type="transmembrane region" description="Helical" evidence="1">
    <location>
        <begin position="13"/>
        <end position="34"/>
    </location>
</feature>
<organism evidence="2 3">
    <name type="scientific">Peribacillus deserti</name>
    <dbReference type="NCBI Taxonomy" id="673318"/>
    <lineage>
        <taxon>Bacteria</taxon>
        <taxon>Bacillati</taxon>
        <taxon>Bacillota</taxon>
        <taxon>Bacilli</taxon>
        <taxon>Bacillales</taxon>
        <taxon>Bacillaceae</taxon>
        <taxon>Peribacillus</taxon>
    </lineage>
</organism>
<gene>
    <name evidence="2" type="ORF">JOC77_001046</name>
</gene>
<sequence>MEWWHWEQQSVKIIPIPVVGTLIGSFTTSTLINLSKKHLAEKEEELSAKLKEIYNEALSKIAVEHQKIVNLILEEYNRLGTITKMAFDLKCNAELRFNQSIRLAKQHDIEEAEVLKTVDEVDLFFLS</sequence>
<dbReference type="RefSeq" id="WP_204539533.1">
    <property type="nucleotide sequence ID" value="NZ_JAFBFI010000003.1"/>
</dbReference>
<reference evidence="2 3" key="1">
    <citation type="submission" date="2021-01" db="EMBL/GenBank/DDBJ databases">
        <title>Genomic Encyclopedia of Type Strains, Phase IV (KMG-IV): sequencing the most valuable type-strain genomes for metagenomic binning, comparative biology and taxonomic classification.</title>
        <authorList>
            <person name="Goeker M."/>
        </authorList>
    </citation>
    <scope>NUCLEOTIDE SEQUENCE [LARGE SCALE GENOMIC DNA]</scope>
    <source>
        <strain evidence="2 3">DSM 105482</strain>
    </source>
</reference>
<evidence type="ECO:0000313" key="2">
    <source>
        <dbReference type="EMBL" id="MBM7691639.1"/>
    </source>
</evidence>
<comment type="caution">
    <text evidence="2">The sequence shown here is derived from an EMBL/GenBank/DDBJ whole genome shotgun (WGS) entry which is preliminary data.</text>
</comment>
<name>A0ABS2QG33_9BACI</name>
<evidence type="ECO:0000313" key="3">
    <source>
        <dbReference type="Proteomes" id="UP000823486"/>
    </source>
</evidence>
<dbReference type="EMBL" id="JAFBFI010000003">
    <property type="protein sequence ID" value="MBM7691639.1"/>
    <property type="molecule type" value="Genomic_DNA"/>
</dbReference>